<name>A0A3B1BXG8_9ZZZZ</name>
<reference evidence="1" key="1">
    <citation type="submission" date="2018-06" db="EMBL/GenBank/DDBJ databases">
        <authorList>
            <person name="Zhirakovskaya E."/>
        </authorList>
    </citation>
    <scope>NUCLEOTIDE SEQUENCE</scope>
</reference>
<gene>
    <name evidence="1" type="ORF">MNBD_NITROSPINAE01-272</name>
</gene>
<sequence length="408" mass="44814">MAVEIEFLTLFSKKRVRKDRYDRLEDFLTIPVRVTQGQIVAREIEAGTVHEDKKVGVRFTVPDDRETASYLADKLSMSDENPGDIVSQINGFLCVRDERLTVTRIFEVFADINSYSGNISEPLSIRIHGGISGGVKIRSNNDIEVLGLMENGEIHAGGNLLLKGGITGNGELTTACSGKDLYVKFVQQGKLESGGSITIDGPVMNSDLTAAKKITLRGNARLVGGVTMAKEEISTPQAGSEAATPTKIKLGKDPFLARRKKKREETLQNAQDILARNLGKIRIALNNLDGMPDFNPEDMLSYIFHMSDMAREGKKEGLSNDKAECFTQLGGYLLSAIYQKDQLKKIEADISSDESYDAPCENASLKALAIAHPGVTISIVNETITLDREYENIRFAIKNGRIKPTTLK</sequence>
<dbReference type="PANTHER" id="PTHR38032">
    <property type="entry name" value="POLYMERASE-RELATED"/>
    <property type="match status" value="1"/>
</dbReference>
<accession>A0A3B1BXG8</accession>
<evidence type="ECO:0008006" key="2">
    <source>
        <dbReference type="Google" id="ProtNLM"/>
    </source>
</evidence>
<protein>
    <recommendedName>
        <fullName evidence="2">DUF342 domain-containing protein</fullName>
    </recommendedName>
</protein>
<evidence type="ECO:0000313" key="1">
    <source>
        <dbReference type="EMBL" id="VAX20492.1"/>
    </source>
</evidence>
<dbReference type="EMBL" id="UOGC01000105">
    <property type="protein sequence ID" value="VAX20492.1"/>
    <property type="molecule type" value="Genomic_DNA"/>
</dbReference>
<dbReference type="AlphaFoldDB" id="A0A3B1BXG8"/>
<organism evidence="1">
    <name type="scientific">hydrothermal vent metagenome</name>
    <dbReference type="NCBI Taxonomy" id="652676"/>
    <lineage>
        <taxon>unclassified sequences</taxon>
        <taxon>metagenomes</taxon>
        <taxon>ecological metagenomes</taxon>
    </lineage>
</organism>
<dbReference type="InterPro" id="IPR046865">
    <property type="entry name" value="FapA_b_solenoid"/>
</dbReference>
<dbReference type="InterPro" id="IPR005646">
    <property type="entry name" value="FapA"/>
</dbReference>
<dbReference type="PANTHER" id="PTHR38032:SF1">
    <property type="entry name" value="RNA-BINDING PROTEIN KHPB N-TERMINAL DOMAIN-CONTAINING PROTEIN"/>
    <property type="match status" value="1"/>
</dbReference>
<proteinExistence type="predicted"/>
<dbReference type="Pfam" id="PF03961">
    <property type="entry name" value="FapA"/>
    <property type="match status" value="1"/>
</dbReference>